<evidence type="ECO:0000313" key="4">
    <source>
        <dbReference type="Proteomes" id="UP000288102"/>
    </source>
</evidence>
<accession>A0A434AB33</accession>
<feature type="transmembrane region" description="Helical" evidence="2">
    <location>
        <begin position="42"/>
        <end position="62"/>
    </location>
</feature>
<feature type="transmembrane region" description="Helical" evidence="2">
    <location>
        <begin position="107"/>
        <end position="126"/>
    </location>
</feature>
<dbReference type="PROSITE" id="PS50005">
    <property type="entry name" value="TPR"/>
    <property type="match status" value="1"/>
</dbReference>
<evidence type="ECO:0000313" key="3">
    <source>
        <dbReference type="EMBL" id="RUT71581.1"/>
    </source>
</evidence>
<dbReference type="Gene3D" id="1.25.40.10">
    <property type="entry name" value="Tetratricopeptide repeat domain"/>
    <property type="match status" value="1"/>
</dbReference>
<dbReference type="PROSITE" id="PS51257">
    <property type="entry name" value="PROKAR_LIPOPROTEIN"/>
    <property type="match status" value="1"/>
</dbReference>
<feature type="transmembrane region" description="Helical" evidence="2">
    <location>
        <begin position="74"/>
        <end position="95"/>
    </location>
</feature>
<dbReference type="AlphaFoldDB" id="A0A434AB33"/>
<name>A0A434AB33_9FLAO</name>
<reference evidence="4" key="1">
    <citation type="journal article" date="2019" name="Syst. Appl. Microbiol.">
        <title>Flavobacterium circumlabens sp. nov. and Flavobacterium cupreum sp. nov., two psychrotrophic species isolated from Antarctic environmental samples.</title>
        <authorList>
            <person name="Kralova S."/>
            <person name="Busse H.-J."/>
            <person name="Svec P."/>
            <person name="Maslanova I."/>
            <person name="Stankova E."/>
            <person name="Bartak M."/>
            <person name="Sedlacek I."/>
        </authorList>
    </citation>
    <scope>NUCLEOTIDE SEQUENCE [LARGE SCALE GENOMIC DNA]</scope>
    <source>
        <strain evidence="4">CCM 8825</strain>
    </source>
</reference>
<dbReference type="OrthoDB" id="1152765at2"/>
<keyword evidence="2" id="KW-0472">Membrane</keyword>
<keyword evidence="4" id="KW-1185">Reference proteome</keyword>
<feature type="repeat" description="TPR" evidence="1">
    <location>
        <begin position="554"/>
        <end position="587"/>
    </location>
</feature>
<keyword evidence="1" id="KW-0802">TPR repeat</keyword>
<dbReference type="InterPro" id="IPR011990">
    <property type="entry name" value="TPR-like_helical_dom_sf"/>
</dbReference>
<evidence type="ECO:0000256" key="1">
    <source>
        <dbReference type="PROSITE-ProRule" id="PRU00339"/>
    </source>
</evidence>
<dbReference type="SUPFAM" id="SSF48452">
    <property type="entry name" value="TPR-like"/>
    <property type="match status" value="1"/>
</dbReference>
<dbReference type="EMBL" id="QWDM01000003">
    <property type="protein sequence ID" value="RUT71581.1"/>
    <property type="molecule type" value="Genomic_DNA"/>
</dbReference>
<dbReference type="SMART" id="SM00028">
    <property type="entry name" value="TPR"/>
    <property type="match status" value="2"/>
</dbReference>
<dbReference type="InterPro" id="IPR019734">
    <property type="entry name" value="TPR_rpt"/>
</dbReference>
<organism evidence="3 4">
    <name type="scientific">Flavobacterium cupreum</name>
    <dbReference type="NCBI Taxonomy" id="2133766"/>
    <lineage>
        <taxon>Bacteria</taxon>
        <taxon>Pseudomonadati</taxon>
        <taxon>Bacteroidota</taxon>
        <taxon>Flavobacteriia</taxon>
        <taxon>Flavobacteriales</taxon>
        <taxon>Flavobacteriaceae</taxon>
        <taxon>Flavobacterium</taxon>
    </lineage>
</organism>
<keyword evidence="2" id="KW-0812">Transmembrane</keyword>
<protein>
    <submittedName>
        <fullName evidence="3">Uncharacterized protein</fullName>
    </submittedName>
</protein>
<comment type="caution">
    <text evidence="3">The sequence shown here is derived from an EMBL/GenBank/DDBJ whole genome shotgun (WGS) entry which is preliminary data.</text>
</comment>
<sequence>MKKYTSYKRIDPVYFSGEIFFPIGLLAVAACITYGLLYFLGIGLALFFNVVIAWIANFFMYYYGKSSANITFEFLAGVVGVLALLLFVDYGVYALVAYQKTGVFQGWYFTVWFSIVFGSPVGYYVYKFSSNYQARIRLAKTYFKASFGVYHDRELLTYIDSIAFVNTSKKLASDIELLNDISFFSEQELEEMEPTAKYYHLQQSAFSCLIHIPFGADRFEMSWYSIIEDQYYTLNIPFPYAELLLEQEKYPLDEPEVLRGKKSKRIQLHLYPNGGLKLYTEDLVLLDFPESTPTQISPEQKEDKIQKHRRAHRYYADEKAFSELIEKIKTSGGIRERFGLKDKLISWNLTFSGLDERNYIEITDVSFKNYRIEKDATEMPDLRFLPKKITFIYRGSSLFPWLHVYVDSQQLNRTIEENKGDNEETSVILALDFHNESEVEMVFTVVLNGKKIRFTHWEIGIDERWKKEIDEEKADKAEDDLKRKLLKEGWDFVFAKDYEAAQKKCDELLEIDPQFGFTYFLEARLLWYTKGFEACYAQRDYFIAKTAHEPAALAHIYNSFGCILDLELRYEESLVYFEKAIATNPKEPVYVCNLGEIYYKMQNPKKAMEQARKAKTMGYASAMLTEIMENKGKIALKPEIKLS</sequence>
<evidence type="ECO:0000256" key="2">
    <source>
        <dbReference type="SAM" id="Phobius"/>
    </source>
</evidence>
<dbReference type="Proteomes" id="UP000288102">
    <property type="component" value="Unassembled WGS sequence"/>
</dbReference>
<keyword evidence="2" id="KW-1133">Transmembrane helix</keyword>
<feature type="transmembrane region" description="Helical" evidence="2">
    <location>
        <begin position="12"/>
        <end position="36"/>
    </location>
</feature>
<proteinExistence type="predicted"/>
<gene>
    <name evidence="3" type="ORF">D0817_05310</name>
</gene>